<dbReference type="Proteomes" id="UP001152795">
    <property type="component" value="Unassembled WGS sequence"/>
</dbReference>
<dbReference type="InterPro" id="IPR039051">
    <property type="entry name" value="SE-CTX-like"/>
</dbReference>
<protein>
    <submittedName>
        <fullName evidence="1">Uncharacterized protein</fullName>
    </submittedName>
</protein>
<evidence type="ECO:0000313" key="1">
    <source>
        <dbReference type="EMBL" id="CAB4026720.1"/>
    </source>
</evidence>
<organism evidence="1 2">
    <name type="scientific">Paramuricea clavata</name>
    <name type="common">Red gorgonian</name>
    <name type="synonym">Violescent sea-whip</name>
    <dbReference type="NCBI Taxonomy" id="317549"/>
    <lineage>
        <taxon>Eukaryota</taxon>
        <taxon>Metazoa</taxon>
        <taxon>Cnidaria</taxon>
        <taxon>Anthozoa</taxon>
        <taxon>Octocorallia</taxon>
        <taxon>Malacalcyonacea</taxon>
        <taxon>Plexauridae</taxon>
        <taxon>Paramuricea</taxon>
    </lineage>
</organism>
<dbReference type="OrthoDB" id="6060659at2759"/>
<sequence length="465" mass="53822">MENYFIHLCVAAILVVSLPIQTKTLTADEKSNIEKGIEAGKTIAEALKDSDFRKSLVNLGKNLAPFLGVLGPLAGIALSFIPGGESAELAFMKEQFKEVNAKLDIITAEFKEVKNAVVWSSVLARFGPYEAKIRAASRNLDEMYRAEELITRKALRNEFIRKYQYHFDDSLDNLYDAVMLNKNILSPDLLQSITEKTKNHKRKFESFCMGLTQILIEGIKVKISYFAMQHNTTHYLSKKWAKKMNAWKDKIQSESSKLKNEYWKQLVTDVEDMFLRYRKVGNKKLNNILYDFVTDKYDWFYWFVAVYNDIKGYQVHTIIPGKFAFLHRHGKCFILANVAKDNIQAKTYDLYSKALPSAQKGSNVYKILKDYVEEPKLLLDHLVKSQFKSIFFDLKEIDDIREDAKRIAFSLRKMSGSRFSLYFVVKDSKGLSVRYSPGHSSNASYIDKRSMMRGNLYIFKLFIFY</sequence>
<accession>A0A7D9L6J5</accession>
<reference evidence="1" key="1">
    <citation type="submission" date="2020-04" db="EMBL/GenBank/DDBJ databases">
        <authorList>
            <person name="Alioto T."/>
            <person name="Alioto T."/>
            <person name="Gomez Garrido J."/>
        </authorList>
    </citation>
    <scope>NUCLEOTIDE SEQUENCE</scope>
    <source>
        <strain evidence="1">A484AB</strain>
    </source>
</reference>
<comment type="caution">
    <text evidence="1">The sequence shown here is derived from an EMBL/GenBank/DDBJ whole genome shotgun (WGS) entry which is preliminary data.</text>
</comment>
<evidence type="ECO:0000313" key="2">
    <source>
        <dbReference type="Proteomes" id="UP001152795"/>
    </source>
</evidence>
<keyword evidence="2" id="KW-1185">Reference proteome</keyword>
<dbReference type="EMBL" id="CACRXK020014367">
    <property type="protein sequence ID" value="CAB4026720.1"/>
    <property type="molecule type" value="Genomic_DNA"/>
</dbReference>
<gene>
    <name evidence="1" type="ORF">PACLA_8A037726</name>
</gene>
<name>A0A7D9L6J5_PARCT</name>
<dbReference type="PANTHER" id="PTHR40472:SF6">
    <property type="entry name" value="RICIN B-TYPE LECTIN DOMAIN-CONTAINING PROTEIN"/>
    <property type="match status" value="1"/>
</dbReference>
<dbReference type="PANTHER" id="PTHR40472">
    <property type="entry name" value="RICIN B-TYPE LECTIN DOMAIN-CONTAINING PROTEIN"/>
    <property type="match status" value="1"/>
</dbReference>
<dbReference type="AlphaFoldDB" id="A0A7D9L6J5"/>
<proteinExistence type="predicted"/>